<dbReference type="OrthoDB" id="9961192at2"/>
<protein>
    <submittedName>
        <fullName evidence="2">Uncharacterized protein</fullName>
    </submittedName>
</protein>
<feature type="region of interest" description="Disordered" evidence="1">
    <location>
        <begin position="313"/>
        <end position="332"/>
    </location>
</feature>
<dbReference type="Proteomes" id="UP000321798">
    <property type="component" value="Unassembled WGS sequence"/>
</dbReference>
<sequence>MSDLRELAAFLRATEHSIATADRSDDWASSANRASLRALHAEARDAWVARQKGLRAHFAHGDVIGHAGPAHSMLRAAQALNDAVVAAANRHLLRPFSKVDDRARDRLGMWLVPVGAGSIVIDLVCQPSNAHDPELRDDEHVQLTLAGTDAVETISMRAVDEVVASLREAQHGEGGTGGLADRLTSIGVPATRQLDRFAARCIDLGSTVTIDDRTGTRAPVELTPADSAYLRKIVRSLELDVEVVAYEGEWVTASHVRTTFDLLTAAHARITGTVPRSLLGASSASFGQWVRIEVDESVRDGDDDATVRRTLRSIEQIDPPTDITEDEPDVTG</sequence>
<keyword evidence="3" id="KW-1185">Reference proteome</keyword>
<comment type="caution">
    <text evidence="2">The sequence shown here is derived from an EMBL/GenBank/DDBJ whole genome shotgun (WGS) entry which is preliminary data.</text>
</comment>
<dbReference type="EMBL" id="BKAL01000015">
    <property type="protein sequence ID" value="GEP70663.1"/>
    <property type="molecule type" value="Genomic_DNA"/>
</dbReference>
<evidence type="ECO:0000256" key="1">
    <source>
        <dbReference type="SAM" id="MobiDB-lite"/>
    </source>
</evidence>
<dbReference type="RefSeq" id="WP_146954441.1">
    <property type="nucleotide sequence ID" value="NZ_BAABBJ010000012.1"/>
</dbReference>
<feature type="compositionally biased region" description="Acidic residues" evidence="1">
    <location>
        <begin position="323"/>
        <end position="332"/>
    </location>
</feature>
<proteinExistence type="predicted"/>
<name>A0A512PHK1_9CELL</name>
<organism evidence="2 3">
    <name type="scientific">Cellulomonas soli</name>
    <dbReference type="NCBI Taxonomy" id="931535"/>
    <lineage>
        <taxon>Bacteria</taxon>
        <taxon>Bacillati</taxon>
        <taxon>Actinomycetota</taxon>
        <taxon>Actinomycetes</taxon>
        <taxon>Micrococcales</taxon>
        <taxon>Cellulomonadaceae</taxon>
        <taxon>Cellulomonas</taxon>
    </lineage>
</organism>
<evidence type="ECO:0000313" key="3">
    <source>
        <dbReference type="Proteomes" id="UP000321798"/>
    </source>
</evidence>
<reference evidence="2 3" key="1">
    <citation type="submission" date="2019-07" db="EMBL/GenBank/DDBJ databases">
        <title>Whole genome shotgun sequence of Cellulomonas soli NBRC 109434.</title>
        <authorList>
            <person name="Hosoyama A."/>
            <person name="Uohara A."/>
            <person name="Ohji S."/>
            <person name="Ichikawa N."/>
        </authorList>
    </citation>
    <scope>NUCLEOTIDE SEQUENCE [LARGE SCALE GENOMIC DNA]</scope>
    <source>
        <strain evidence="2 3">NBRC 109434</strain>
    </source>
</reference>
<dbReference type="AlphaFoldDB" id="A0A512PHK1"/>
<evidence type="ECO:0000313" key="2">
    <source>
        <dbReference type="EMBL" id="GEP70663.1"/>
    </source>
</evidence>
<gene>
    <name evidence="2" type="ORF">CSO01_33780</name>
</gene>
<accession>A0A512PHK1</accession>